<dbReference type="InterPro" id="IPR013709">
    <property type="entry name" value="2-isopropylmalate_synth_dimer"/>
</dbReference>
<dbReference type="PANTHER" id="PTHR10277">
    <property type="entry name" value="HOMOCITRATE SYNTHASE-RELATED"/>
    <property type="match status" value="1"/>
</dbReference>
<evidence type="ECO:0000256" key="3">
    <source>
        <dbReference type="ARBA" id="ARBA00023304"/>
    </source>
</evidence>
<dbReference type="Pfam" id="PF08502">
    <property type="entry name" value="LeuA_dimer"/>
    <property type="match status" value="1"/>
</dbReference>
<dbReference type="Pfam" id="PF00682">
    <property type="entry name" value="HMGL-like"/>
    <property type="match status" value="1"/>
</dbReference>
<evidence type="ECO:0000256" key="2">
    <source>
        <dbReference type="ARBA" id="ARBA00022679"/>
    </source>
</evidence>
<dbReference type="SUPFAM" id="SSF51569">
    <property type="entry name" value="Aldolase"/>
    <property type="match status" value="1"/>
</dbReference>
<reference evidence="5 6" key="1">
    <citation type="journal article" date="2023" name="Plants (Basel)">
        <title>Bridging the Gap: Combining Genomics and Transcriptomics Approaches to Understand Stylosanthes scabra, an Orphan Legume from the Brazilian Caatinga.</title>
        <authorList>
            <person name="Ferreira-Neto J.R.C."/>
            <person name="da Silva M.D."/>
            <person name="Binneck E."/>
            <person name="de Melo N.F."/>
            <person name="da Silva R.H."/>
            <person name="de Melo A.L.T.M."/>
            <person name="Pandolfi V."/>
            <person name="Bustamante F.O."/>
            <person name="Brasileiro-Vidal A.C."/>
            <person name="Benko-Iseppon A.M."/>
        </authorList>
    </citation>
    <scope>NUCLEOTIDE SEQUENCE [LARGE SCALE GENOMIC DNA]</scope>
    <source>
        <tissue evidence="5">Leaves</tissue>
    </source>
</reference>
<dbReference type="InterPro" id="IPR013785">
    <property type="entry name" value="Aldolase_TIM"/>
</dbReference>
<keyword evidence="2" id="KW-0808">Transferase</keyword>
<comment type="caution">
    <text evidence="5">The sequence shown here is derived from an EMBL/GenBank/DDBJ whole genome shotgun (WGS) entry which is preliminary data.</text>
</comment>
<evidence type="ECO:0000259" key="4">
    <source>
        <dbReference type="PROSITE" id="PS50991"/>
    </source>
</evidence>
<dbReference type="InterPro" id="IPR000891">
    <property type="entry name" value="PYR_CT"/>
</dbReference>
<evidence type="ECO:0000256" key="1">
    <source>
        <dbReference type="ARBA" id="ARBA00022605"/>
    </source>
</evidence>
<dbReference type="PROSITE" id="PS00816">
    <property type="entry name" value="AIPM_HOMOCIT_SYNTH_2"/>
    <property type="match status" value="1"/>
</dbReference>
<organism evidence="5 6">
    <name type="scientific">Stylosanthes scabra</name>
    <dbReference type="NCBI Taxonomy" id="79078"/>
    <lineage>
        <taxon>Eukaryota</taxon>
        <taxon>Viridiplantae</taxon>
        <taxon>Streptophyta</taxon>
        <taxon>Embryophyta</taxon>
        <taxon>Tracheophyta</taxon>
        <taxon>Spermatophyta</taxon>
        <taxon>Magnoliopsida</taxon>
        <taxon>eudicotyledons</taxon>
        <taxon>Gunneridae</taxon>
        <taxon>Pentapetalae</taxon>
        <taxon>rosids</taxon>
        <taxon>fabids</taxon>
        <taxon>Fabales</taxon>
        <taxon>Fabaceae</taxon>
        <taxon>Papilionoideae</taxon>
        <taxon>50 kb inversion clade</taxon>
        <taxon>dalbergioids sensu lato</taxon>
        <taxon>Dalbergieae</taxon>
        <taxon>Pterocarpus clade</taxon>
        <taxon>Stylosanthes</taxon>
    </lineage>
</organism>
<dbReference type="InterPro" id="IPR050073">
    <property type="entry name" value="2-IPM_HCS-like"/>
</dbReference>
<dbReference type="PANTHER" id="PTHR10277:SF74">
    <property type="entry name" value="2-ISOPROPYLMALATE SYNTHASE-RELATED"/>
    <property type="match status" value="1"/>
</dbReference>
<dbReference type="PROSITE" id="PS50991">
    <property type="entry name" value="PYR_CT"/>
    <property type="match status" value="1"/>
</dbReference>
<feature type="domain" description="Pyruvate carboxyltransferase" evidence="4">
    <location>
        <begin position="1"/>
        <end position="150"/>
    </location>
</feature>
<keyword evidence="3" id="KW-0100">Branched-chain amino acid biosynthesis</keyword>
<keyword evidence="1" id="KW-0028">Amino-acid biosynthesis</keyword>
<dbReference type="Proteomes" id="UP001341840">
    <property type="component" value="Unassembled WGS sequence"/>
</dbReference>
<evidence type="ECO:0000313" key="5">
    <source>
        <dbReference type="EMBL" id="MED6205921.1"/>
    </source>
</evidence>
<proteinExistence type="predicted"/>
<accession>A0ABU6Y7N1</accession>
<dbReference type="EMBL" id="JASCZI010241730">
    <property type="protein sequence ID" value="MED6205921.1"/>
    <property type="molecule type" value="Genomic_DNA"/>
</dbReference>
<dbReference type="InterPro" id="IPR002034">
    <property type="entry name" value="AIPM/Hcit_synth_CS"/>
</dbReference>
<name>A0ABU6Y7N1_9FABA</name>
<protein>
    <recommendedName>
        <fullName evidence="4">Pyruvate carboxyltransferase domain-containing protein</fullName>
    </recommendedName>
</protein>
<dbReference type="Gene3D" id="3.20.20.70">
    <property type="entry name" value="Aldolase class I"/>
    <property type="match status" value="2"/>
</dbReference>
<keyword evidence="6" id="KW-1185">Reference proteome</keyword>
<evidence type="ECO:0000313" key="6">
    <source>
        <dbReference type="Proteomes" id="UP001341840"/>
    </source>
</evidence>
<sequence length="252" mass="27659">MFYILSVYGGGRKSPISVQDDMRVFKSDKKFLYEILGEVIKAGATTLTIPDTVGIAMPWEFGKLVADIKANTPGIENVIISAHCHNDFGLAVANTIEVVMALKCRGRDVFDGLYTSIDTKHIFNSSKMVEEYTNMHVQPYKALVGANAFVHESGIHQLGYRLKEDEVENVFLNFKALADKKRRVTDADLIAIVSNEVTQVESIWKLSDIQVTCGTLGLSTATVRLNITIDGSTHVACSVGSVFKAVNLIVKV</sequence>
<gene>
    <name evidence="5" type="ORF">PIB30_022206</name>
</gene>